<dbReference type="Gene3D" id="1.10.10.10">
    <property type="entry name" value="Winged helix-like DNA-binding domain superfamily/Winged helix DNA-binding domain"/>
    <property type="match status" value="1"/>
</dbReference>
<dbReference type="NCBIfam" id="TIGR02937">
    <property type="entry name" value="sigma70-ECF"/>
    <property type="match status" value="1"/>
</dbReference>
<protein>
    <recommendedName>
        <fullName evidence="9">RNA polymerase subunit sigma-24</fullName>
    </recommendedName>
</protein>
<dbReference type="Pfam" id="PF08281">
    <property type="entry name" value="Sigma70_r4_2"/>
    <property type="match status" value="1"/>
</dbReference>
<evidence type="ECO:0000256" key="1">
    <source>
        <dbReference type="ARBA" id="ARBA00010641"/>
    </source>
</evidence>
<dbReference type="OrthoDB" id="154597at2"/>
<dbReference type="InterPro" id="IPR013324">
    <property type="entry name" value="RNA_pol_sigma_r3/r4-like"/>
</dbReference>
<sequence length="182" mass="21191">MIRIQQPTLDTSTTQIDFGELYAQHYPAIYRYIGYRVRDPSISDDLVAHTFERAMTRIETYRPERGSLGAWIFGIARHCVDSHFQRQRRQRWLSLDFIREHAADNSDLLADTVRGETHQQLHQALGKLKAHERDVIALKFGVGLNNRQIAEITGHSESNVGVMLYRSLQRLRQWLPNTGYEQ</sequence>
<dbReference type="Gene3D" id="1.10.1740.10">
    <property type="match status" value="1"/>
</dbReference>
<evidence type="ECO:0000313" key="8">
    <source>
        <dbReference type="Proteomes" id="UP000050277"/>
    </source>
</evidence>
<proteinExistence type="inferred from homology"/>
<evidence type="ECO:0000259" key="5">
    <source>
        <dbReference type="Pfam" id="PF04542"/>
    </source>
</evidence>
<dbReference type="GO" id="GO:0006352">
    <property type="term" value="P:DNA-templated transcription initiation"/>
    <property type="evidence" value="ECO:0007669"/>
    <property type="project" value="InterPro"/>
</dbReference>
<dbReference type="PANTHER" id="PTHR43133:SF57">
    <property type="entry name" value="RNA POLYMERASE SIGMA-70 FACTOR"/>
    <property type="match status" value="1"/>
</dbReference>
<dbReference type="InterPro" id="IPR013249">
    <property type="entry name" value="RNA_pol_sigma70_r4_t2"/>
</dbReference>
<dbReference type="AlphaFoldDB" id="A0A0P6YYT6"/>
<dbReference type="PANTHER" id="PTHR43133">
    <property type="entry name" value="RNA POLYMERASE ECF-TYPE SIGMA FACTO"/>
    <property type="match status" value="1"/>
</dbReference>
<evidence type="ECO:0000313" key="7">
    <source>
        <dbReference type="EMBL" id="KPL90415.1"/>
    </source>
</evidence>
<evidence type="ECO:0008006" key="9">
    <source>
        <dbReference type="Google" id="ProtNLM"/>
    </source>
</evidence>
<feature type="domain" description="RNA polymerase sigma-70 region 2" evidence="5">
    <location>
        <begin position="21"/>
        <end position="89"/>
    </location>
</feature>
<evidence type="ECO:0000256" key="3">
    <source>
        <dbReference type="ARBA" id="ARBA00023082"/>
    </source>
</evidence>
<name>A0A0P6YYT6_9CHLR</name>
<dbReference type="InterPro" id="IPR013325">
    <property type="entry name" value="RNA_pol_sigma_r2"/>
</dbReference>
<dbReference type="GO" id="GO:0016987">
    <property type="term" value="F:sigma factor activity"/>
    <property type="evidence" value="ECO:0007669"/>
    <property type="project" value="UniProtKB-KW"/>
</dbReference>
<dbReference type="EMBL" id="LGKP01000012">
    <property type="protein sequence ID" value="KPL90415.1"/>
    <property type="molecule type" value="Genomic_DNA"/>
</dbReference>
<dbReference type="STRING" id="70996.SE18_07355"/>
<feature type="domain" description="RNA polymerase sigma factor 70 region 4 type 2" evidence="6">
    <location>
        <begin position="119"/>
        <end position="171"/>
    </location>
</feature>
<keyword evidence="4" id="KW-0804">Transcription</keyword>
<dbReference type="SUPFAM" id="SSF88659">
    <property type="entry name" value="Sigma3 and sigma4 domains of RNA polymerase sigma factors"/>
    <property type="match status" value="1"/>
</dbReference>
<accession>A0A0P6YYT6</accession>
<dbReference type="RefSeq" id="WP_054533786.1">
    <property type="nucleotide sequence ID" value="NZ_LGKP01000012.1"/>
</dbReference>
<dbReference type="Pfam" id="PF04542">
    <property type="entry name" value="Sigma70_r2"/>
    <property type="match status" value="1"/>
</dbReference>
<evidence type="ECO:0000256" key="4">
    <source>
        <dbReference type="ARBA" id="ARBA00023163"/>
    </source>
</evidence>
<dbReference type="GO" id="GO:0003677">
    <property type="term" value="F:DNA binding"/>
    <property type="evidence" value="ECO:0007669"/>
    <property type="project" value="InterPro"/>
</dbReference>
<dbReference type="CDD" id="cd06171">
    <property type="entry name" value="Sigma70_r4"/>
    <property type="match status" value="1"/>
</dbReference>
<comment type="similarity">
    <text evidence="1">Belongs to the sigma-70 factor family. ECF subfamily.</text>
</comment>
<keyword evidence="8" id="KW-1185">Reference proteome</keyword>
<evidence type="ECO:0000256" key="2">
    <source>
        <dbReference type="ARBA" id="ARBA00023015"/>
    </source>
</evidence>
<organism evidence="7 8">
    <name type="scientific">Herpetosiphon geysericola</name>
    <dbReference type="NCBI Taxonomy" id="70996"/>
    <lineage>
        <taxon>Bacteria</taxon>
        <taxon>Bacillati</taxon>
        <taxon>Chloroflexota</taxon>
        <taxon>Chloroflexia</taxon>
        <taxon>Herpetosiphonales</taxon>
        <taxon>Herpetosiphonaceae</taxon>
        <taxon>Herpetosiphon</taxon>
    </lineage>
</organism>
<dbReference type="InterPro" id="IPR039425">
    <property type="entry name" value="RNA_pol_sigma-70-like"/>
</dbReference>
<comment type="caution">
    <text evidence="7">The sequence shown here is derived from an EMBL/GenBank/DDBJ whole genome shotgun (WGS) entry which is preliminary data.</text>
</comment>
<keyword evidence="2" id="KW-0805">Transcription regulation</keyword>
<dbReference type="InterPro" id="IPR036388">
    <property type="entry name" value="WH-like_DNA-bd_sf"/>
</dbReference>
<reference evidence="7 8" key="1">
    <citation type="submission" date="2015-07" db="EMBL/GenBank/DDBJ databases">
        <title>Whole genome sequence of Herpetosiphon geysericola DSM 7119.</title>
        <authorList>
            <person name="Hemp J."/>
            <person name="Ward L.M."/>
            <person name="Pace L.A."/>
            <person name="Fischer W.W."/>
        </authorList>
    </citation>
    <scope>NUCLEOTIDE SEQUENCE [LARGE SCALE GENOMIC DNA]</scope>
    <source>
        <strain evidence="7 8">DSM 7119</strain>
    </source>
</reference>
<dbReference type="SUPFAM" id="SSF88946">
    <property type="entry name" value="Sigma2 domain of RNA polymerase sigma factors"/>
    <property type="match status" value="1"/>
</dbReference>
<keyword evidence="3" id="KW-0731">Sigma factor</keyword>
<gene>
    <name evidence="7" type="ORF">SE18_07355</name>
</gene>
<dbReference type="Proteomes" id="UP000050277">
    <property type="component" value="Unassembled WGS sequence"/>
</dbReference>
<dbReference type="InterPro" id="IPR014284">
    <property type="entry name" value="RNA_pol_sigma-70_dom"/>
</dbReference>
<dbReference type="InterPro" id="IPR007627">
    <property type="entry name" value="RNA_pol_sigma70_r2"/>
</dbReference>
<evidence type="ECO:0000259" key="6">
    <source>
        <dbReference type="Pfam" id="PF08281"/>
    </source>
</evidence>